<dbReference type="Gene3D" id="3.40.50.1820">
    <property type="entry name" value="alpha/beta hydrolase"/>
    <property type="match status" value="1"/>
</dbReference>
<keyword evidence="1" id="KW-0378">Hydrolase</keyword>
<name>A0A1F7IFR0_9BACT</name>
<dbReference type="GO" id="GO:0016020">
    <property type="term" value="C:membrane"/>
    <property type="evidence" value="ECO:0007669"/>
    <property type="project" value="TreeGrafter"/>
</dbReference>
<sequence length="241" mass="26861">MTNQMTIKIKTKIIKYEIKGKGDPILLIHGWGGSSKSLEALAGLLSEKYKAITLDLPGFGQSAKPDPDWGVGEYAKFLVDIIDYLKLKPVVYFGHSFGGALGIYLAAKYPTYIKKIVLSGASYKRATPNTSVFGKLLGWLPPLIKKIIYKIILPQSDLYKVPGLETNFRKIVTQNLTSVLLSIKTPTLILWGEDDKQTPVELADELHEKISNSQLKIFPEIGHNLPLKYPELVFSAIKKFL</sequence>
<dbReference type="GO" id="GO:0016787">
    <property type="term" value="F:hydrolase activity"/>
    <property type="evidence" value="ECO:0007669"/>
    <property type="project" value="UniProtKB-KW"/>
</dbReference>
<dbReference type="Proteomes" id="UP000177698">
    <property type="component" value="Unassembled WGS sequence"/>
</dbReference>
<dbReference type="InterPro" id="IPR050266">
    <property type="entry name" value="AB_hydrolase_sf"/>
</dbReference>
<reference evidence="3 4" key="1">
    <citation type="journal article" date="2016" name="Nat. Commun.">
        <title>Thousands of microbial genomes shed light on interconnected biogeochemical processes in an aquifer system.</title>
        <authorList>
            <person name="Anantharaman K."/>
            <person name="Brown C.T."/>
            <person name="Hug L.A."/>
            <person name="Sharon I."/>
            <person name="Castelle C.J."/>
            <person name="Probst A.J."/>
            <person name="Thomas B.C."/>
            <person name="Singh A."/>
            <person name="Wilkins M.J."/>
            <person name="Karaoz U."/>
            <person name="Brodie E.L."/>
            <person name="Williams K.H."/>
            <person name="Hubbard S.S."/>
            <person name="Banfield J.F."/>
        </authorList>
    </citation>
    <scope>NUCLEOTIDE SEQUENCE [LARGE SCALE GENOMIC DNA]</scope>
</reference>
<dbReference type="PANTHER" id="PTHR43798:SF31">
    <property type="entry name" value="AB HYDROLASE SUPERFAMILY PROTEIN YCLE"/>
    <property type="match status" value="1"/>
</dbReference>
<dbReference type="EMBL" id="MGAG01000003">
    <property type="protein sequence ID" value="OGK42194.1"/>
    <property type="molecule type" value="Genomic_DNA"/>
</dbReference>
<dbReference type="PANTHER" id="PTHR43798">
    <property type="entry name" value="MONOACYLGLYCEROL LIPASE"/>
    <property type="match status" value="1"/>
</dbReference>
<dbReference type="InterPro" id="IPR029058">
    <property type="entry name" value="AB_hydrolase_fold"/>
</dbReference>
<proteinExistence type="predicted"/>
<dbReference type="PRINTS" id="PR00111">
    <property type="entry name" value="ABHYDROLASE"/>
</dbReference>
<evidence type="ECO:0000256" key="1">
    <source>
        <dbReference type="ARBA" id="ARBA00022801"/>
    </source>
</evidence>
<dbReference type="STRING" id="1802056.A2954_04245"/>
<comment type="caution">
    <text evidence="3">The sequence shown here is derived from an EMBL/GenBank/DDBJ whole genome shotgun (WGS) entry which is preliminary data.</text>
</comment>
<accession>A0A1F7IFR0</accession>
<dbReference type="Pfam" id="PF00561">
    <property type="entry name" value="Abhydrolase_1"/>
    <property type="match status" value="1"/>
</dbReference>
<gene>
    <name evidence="3" type="ORF">A2954_04245</name>
</gene>
<evidence type="ECO:0000313" key="3">
    <source>
        <dbReference type="EMBL" id="OGK42194.1"/>
    </source>
</evidence>
<feature type="domain" description="AB hydrolase-1" evidence="2">
    <location>
        <begin position="24"/>
        <end position="122"/>
    </location>
</feature>
<protein>
    <recommendedName>
        <fullName evidence="2">AB hydrolase-1 domain-containing protein</fullName>
    </recommendedName>
</protein>
<evidence type="ECO:0000259" key="2">
    <source>
        <dbReference type="Pfam" id="PF00561"/>
    </source>
</evidence>
<dbReference type="SUPFAM" id="SSF53474">
    <property type="entry name" value="alpha/beta-Hydrolases"/>
    <property type="match status" value="1"/>
</dbReference>
<dbReference type="AlphaFoldDB" id="A0A1F7IFR0"/>
<evidence type="ECO:0000313" key="4">
    <source>
        <dbReference type="Proteomes" id="UP000177698"/>
    </source>
</evidence>
<organism evidence="3 4">
    <name type="scientific">Candidatus Roizmanbacteria bacterium RIFCSPLOWO2_01_FULL_37_12</name>
    <dbReference type="NCBI Taxonomy" id="1802056"/>
    <lineage>
        <taxon>Bacteria</taxon>
        <taxon>Candidatus Roizmaniibacteriota</taxon>
    </lineage>
</organism>
<dbReference type="InterPro" id="IPR000073">
    <property type="entry name" value="AB_hydrolase_1"/>
</dbReference>